<gene>
    <name evidence="3" type="ORF">CFP56_027072</name>
</gene>
<dbReference type="InterPro" id="IPR011009">
    <property type="entry name" value="Kinase-like_dom_sf"/>
</dbReference>
<dbReference type="AlphaFoldDB" id="A0AAW0JY01"/>
<accession>A0AAW0JY01</accession>
<dbReference type="Proteomes" id="UP000237347">
    <property type="component" value="Unassembled WGS sequence"/>
</dbReference>
<dbReference type="InterPro" id="IPR008271">
    <property type="entry name" value="Ser/Thr_kinase_AS"/>
</dbReference>
<dbReference type="PROSITE" id="PS50011">
    <property type="entry name" value="PROTEIN_KINASE_DOM"/>
    <property type="match status" value="1"/>
</dbReference>
<organism evidence="3 4">
    <name type="scientific">Quercus suber</name>
    <name type="common">Cork oak</name>
    <dbReference type="NCBI Taxonomy" id="58331"/>
    <lineage>
        <taxon>Eukaryota</taxon>
        <taxon>Viridiplantae</taxon>
        <taxon>Streptophyta</taxon>
        <taxon>Embryophyta</taxon>
        <taxon>Tracheophyta</taxon>
        <taxon>Spermatophyta</taxon>
        <taxon>Magnoliopsida</taxon>
        <taxon>eudicotyledons</taxon>
        <taxon>Gunneridae</taxon>
        <taxon>Pentapetalae</taxon>
        <taxon>rosids</taxon>
        <taxon>fabids</taxon>
        <taxon>Fagales</taxon>
        <taxon>Fagaceae</taxon>
        <taxon>Quercus</taxon>
    </lineage>
</organism>
<protein>
    <submittedName>
        <fullName evidence="3">Lrr receptor-like protein kinase</fullName>
    </submittedName>
</protein>
<dbReference type="GO" id="GO:0005524">
    <property type="term" value="F:ATP binding"/>
    <property type="evidence" value="ECO:0007669"/>
    <property type="project" value="InterPro"/>
</dbReference>
<feature type="signal peptide" evidence="1">
    <location>
        <begin position="1"/>
        <end position="20"/>
    </location>
</feature>
<dbReference type="Gene3D" id="1.10.510.10">
    <property type="entry name" value="Transferase(Phosphotransferase) domain 1"/>
    <property type="match status" value="1"/>
</dbReference>
<name>A0AAW0JY01_QUESU</name>
<dbReference type="GO" id="GO:0004672">
    <property type="term" value="F:protein kinase activity"/>
    <property type="evidence" value="ECO:0007669"/>
    <property type="project" value="InterPro"/>
</dbReference>
<dbReference type="PANTHER" id="PTHR45631:SF212">
    <property type="entry name" value="PROTEIN KINASE DOMAIN-CONTAINING PROTEIN"/>
    <property type="match status" value="1"/>
</dbReference>
<proteinExistence type="predicted"/>
<reference evidence="3 4" key="1">
    <citation type="journal article" date="2018" name="Sci. Data">
        <title>The draft genome sequence of cork oak.</title>
        <authorList>
            <person name="Ramos A.M."/>
            <person name="Usie A."/>
            <person name="Barbosa P."/>
            <person name="Barros P.M."/>
            <person name="Capote T."/>
            <person name="Chaves I."/>
            <person name="Simoes F."/>
            <person name="Abreu I."/>
            <person name="Carrasquinho I."/>
            <person name="Faro C."/>
            <person name="Guimaraes J.B."/>
            <person name="Mendonca D."/>
            <person name="Nobrega F."/>
            <person name="Rodrigues L."/>
            <person name="Saibo N.J.M."/>
            <person name="Varela M.C."/>
            <person name="Egas C."/>
            <person name="Matos J."/>
            <person name="Miguel C.M."/>
            <person name="Oliveira M.M."/>
            <person name="Ricardo C.P."/>
            <person name="Goncalves S."/>
        </authorList>
    </citation>
    <scope>NUCLEOTIDE SEQUENCE [LARGE SCALE GENOMIC DNA]</scope>
    <source>
        <strain evidence="4">cv. HL8</strain>
    </source>
</reference>
<sequence length="226" mass="25541">MRDFILQWMWHMWFSGGVAGLEYLHDGCKPPIIHRDLKPSNILLNEHTQAKLADFGLSRAFATESDSHVSTHPAGTLGYIDPEFQASGNFNKKSDVYSFGIILFELITGRPAIERGPVRNNHILDWVNPLIERGDVQNIVDPRLEGEFNTNSAWKAIEIAMSCISSLAIQRPNMNHVLSELKECLALEMTRGSSQRMVTEGNKKTPSIPFKMTHLEYESDISPYAR</sequence>
<feature type="domain" description="Protein kinase" evidence="2">
    <location>
        <begin position="1"/>
        <end position="185"/>
    </location>
</feature>
<dbReference type="EMBL" id="PKMF04000437">
    <property type="protein sequence ID" value="KAK7831733.1"/>
    <property type="molecule type" value="Genomic_DNA"/>
</dbReference>
<dbReference type="InterPro" id="IPR000719">
    <property type="entry name" value="Prot_kinase_dom"/>
</dbReference>
<dbReference type="SMART" id="SM00220">
    <property type="entry name" value="S_TKc"/>
    <property type="match status" value="1"/>
</dbReference>
<evidence type="ECO:0000313" key="3">
    <source>
        <dbReference type="EMBL" id="KAK7831733.1"/>
    </source>
</evidence>
<comment type="caution">
    <text evidence="3">The sequence shown here is derived from an EMBL/GenBank/DDBJ whole genome shotgun (WGS) entry which is preliminary data.</text>
</comment>
<keyword evidence="1" id="KW-0732">Signal</keyword>
<evidence type="ECO:0000259" key="2">
    <source>
        <dbReference type="PROSITE" id="PS50011"/>
    </source>
</evidence>
<feature type="chain" id="PRO_5043541759" evidence="1">
    <location>
        <begin position="21"/>
        <end position="226"/>
    </location>
</feature>
<dbReference type="SUPFAM" id="SSF56112">
    <property type="entry name" value="Protein kinase-like (PK-like)"/>
    <property type="match status" value="1"/>
</dbReference>
<dbReference type="PROSITE" id="PS00108">
    <property type="entry name" value="PROTEIN_KINASE_ST"/>
    <property type="match status" value="1"/>
</dbReference>
<keyword evidence="4" id="KW-1185">Reference proteome</keyword>
<dbReference type="Pfam" id="PF00069">
    <property type="entry name" value="Pkinase"/>
    <property type="match status" value="1"/>
</dbReference>
<evidence type="ECO:0000313" key="4">
    <source>
        <dbReference type="Proteomes" id="UP000237347"/>
    </source>
</evidence>
<evidence type="ECO:0000256" key="1">
    <source>
        <dbReference type="SAM" id="SignalP"/>
    </source>
</evidence>
<dbReference type="PANTHER" id="PTHR45631">
    <property type="entry name" value="OS07G0107800 PROTEIN-RELATED"/>
    <property type="match status" value="1"/>
</dbReference>